<reference evidence="2 3" key="1">
    <citation type="submission" date="2014-04" db="EMBL/GenBank/DDBJ databases">
        <title>Pseudoalteromonas galatheae sp. nov., isolated from a deep-sea polychaete near Canal Concepcion, Chile.</title>
        <authorList>
            <person name="Machado H.R."/>
            <person name="Gram L."/>
            <person name="Vynne N.G."/>
        </authorList>
    </citation>
    <scope>NUCLEOTIDE SEQUENCE [LARGE SCALE GENOMIC DNA]</scope>
    <source>
        <strain evidence="2 3">KMM216</strain>
    </source>
</reference>
<dbReference type="Proteomes" id="UP000027154">
    <property type="component" value="Unassembled WGS sequence"/>
</dbReference>
<keyword evidence="1" id="KW-0732">Signal</keyword>
<dbReference type="EMBL" id="JJNZ01000007">
    <property type="protein sequence ID" value="KDC53106.1"/>
    <property type="molecule type" value="Genomic_DNA"/>
</dbReference>
<name>A0ABD3YFY3_9GAMM</name>
<proteinExistence type="predicted"/>
<dbReference type="PROSITE" id="PS51257">
    <property type="entry name" value="PROKAR_LIPOPROTEIN"/>
    <property type="match status" value="1"/>
</dbReference>
<comment type="caution">
    <text evidence="2">The sequence shown here is derived from an EMBL/GenBank/DDBJ whole genome shotgun (WGS) entry which is preliminary data.</text>
</comment>
<evidence type="ECO:0000313" key="3">
    <source>
        <dbReference type="Proteomes" id="UP000027154"/>
    </source>
</evidence>
<feature type="chain" id="PRO_5044884794" evidence="1">
    <location>
        <begin position="20"/>
        <end position="241"/>
    </location>
</feature>
<gene>
    <name evidence="2" type="ORF">DC53_02110</name>
</gene>
<sequence>MIKKTTLLICISISSTACANIKENKIAPTYSLENKTNGYFMEPEVLETPEQVNALFSKNWFYSYEVVLGSKPAIKVDSCKVLSKALQEGYKSADYKEHVALIATNKICSTWVDMGKLKPSKESFLSSFKHSLALPKQMPPELSLIISNDDERRLAKASSWGEMSHIKKVEPVNDDQAIYYDNSGGIQRLTIMAKGDYNHDDIEDIVLHMANAVERGSYSSSYSYIVTRLAADAPYTLIKQF</sequence>
<organism evidence="2 3">
    <name type="scientific">Pseudoalteromonas fuliginea</name>
    <dbReference type="NCBI Taxonomy" id="1872678"/>
    <lineage>
        <taxon>Bacteria</taxon>
        <taxon>Pseudomonadati</taxon>
        <taxon>Pseudomonadota</taxon>
        <taxon>Gammaproteobacteria</taxon>
        <taxon>Alteromonadales</taxon>
        <taxon>Pseudoalteromonadaceae</taxon>
        <taxon>Pseudoalteromonas</taxon>
    </lineage>
</organism>
<dbReference type="AlphaFoldDB" id="A0ABD3YFY3"/>
<evidence type="ECO:0000313" key="2">
    <source>
        <dbReference type="EMBL" id="KDC53106.1"/>
    </source>
</evidence>
<accession>A0ABD3YFY3</accession>
<feature type="signal peptide" evidence="1">
    <location>
        <begin position="1"/>
        <end position="19"/>
    </location>
</feature>
<dbReference type="RefSeq" id="WP_050484115.1">
    <property type="nucleotide sequence ID" value="NZ_JJNZ01000007.1"/>
</dbReference>
<evidence type="ECO:0000256" key="1">
    <source>
        <dbReference type="SAM" id="SignalP"/>
    </source>
</evidence>
<protein>
    <submittedName>
        <fullName evidence="2">Uncharacterized protein</fullName>
    </submittedName>
</protein>